<feature type="region of interest" description="Disordered" evidence="1">
    <location>
        <begin position="1"/>
        <end position="25"/>
    </location>
</feature>
<evidence type="ECO:0000313" key="4">
    <source>
        <dbReference type="Proteomes" id="UP000035740"/>
    </source>
</evidence>
<feature type="non-terminal residue" evidence="3">
    <location>
        <position position="1"/>
    </location>
</feature>
<evidence type="ECO:0000259" key="2">
    <source>
        <dbReference type="PROSITE" id="PS50076"/>
    </source>
</evidence>
<feature type="domain" description="J" evidence="2">
    <location>
        <begin position="56"/>
        <end position="114"/>
    </location>
</feature>
<proteinExistence type="predicted"/>
<dbReference type="OrthoDB" id="10634125at2759"/>
<accession>A0A0J8AM64</accession>
<dbReference type="PROSITE" id="PS50076">
    <property type="entry name" value="DNAJ_2"/>
    <property type="match status" value="1"/>
</dbReference>
<name>A0A0J8AM64_BETVV</name>
<dbReference type="AlphaFoldDB" id="A0A0J8AM64"/>
<dbReference type="Gramene" id="KMS89914">
    <property type="protein sequence ID" value="KMS89914"/>
    <property type="gene ID" value="BVRB_033500"/>
</dbReference>
<dbReference type="InterPro" id="IPR001623">
    <property type="entry name" value="DnaJ_domain"/>
</dbReference>
<evidence type="ECO:0000256" key="1">
    <source>
        <dbReference type="SAM" id="MobiDB-lite"/>
    </source>
</evidence>
<sequence>KAADEASLKQRVDDRLRQHRNEEDSRGRLADLKLEVQSRVHEEISRRAAGKSPVQLLMEFCGIRSSADSRDSLKKAYRRALAQVHPDRMQQKPLEQVVEAEEIYKLLQPIYCEL</sequence>
<gene>
    <name evidence="3" type="ORF">BVRB_033500</name>
</gene>
<dbReference type="SUPFAM" id="SSF46565">
    <property type="entry name" value="Chaperone J-domain"/>
    <property type="match status" value="1"/>
</dbReference>
<dbReference type="EMBL" id="KQ105313">
    <property type="protein sequence ID" value="KMS89914.1"/>
    <property type="molecule type" value="Genomic_DNA"/>
</dbReference>
<evidence type="ECO:0000313" key="3">
    <source>
        <dbReference type="EMBL" id="KMS89914.1"/>
    </source>
</evidence>
<protein>
    <recommendedName>
        <fullName evidence="2">J domain-containing protein</fullName>
    </recommendedName>
</protein>
<dbReference type="InterPro" id="IPR036869">
    <property type="entry name" value="J_dom_sf"/>
</dbReference>
<organism evidence="3 4">
    <name type="scientific">Beta vulgaris subsp. vulgaris</name>
    <name type="common">Beet</name>
    <dbReference type="NCBI Taxonomy" id="3555"/>
    <lineage>
        <taxon>Eukaryota</taxon>
        <taxon>Viridiplantae</taxon>
        <taxon>Streptophyta</taxon>
        <taxon>Embryophyta</taxon>
        <taxon>Tracheophyta</taxon>
        <taxon>Spermatophyta</taxon>
        <taxon>Magnoliopsida</taxon>
        <taxon>eudicotyledons</taxon>
        <taxon>Gunneridae</taxon>
        <taxon>Pentapetalae</taxon>
        <taxon>Caryophyllales</taxon>
        <taxon>Chenopodiaceae</taxon>
        <taxon>Betoideae</taxon>
        <taxon>Beta</taxon>
    </lineage>
</organism>
<keyword evidence="4" id="KW-1185">Reference proteome</keyword>
<dbReference type="Proteomes" id="UP000035740">
    <property type="component" value="Unassembled WGS sequence"/>
</dbReference>
<dbReference type="Gene3D" id="1.10.287.110">
    <property type="entry name" value="DnaJ domain"/>
    <property type="match status" value="1"/>
</dbReference>
<reference evidence="3 4" key="1">
    <citation type="journal article" date="2014" name="Nature">
        <title>The genome of the recently domesticated crop plant sugar beet (Beta vulgaris).</title>
        <authorList>
            <person name="Dohm J.C."/>
            <person name="Minoche A.E."/>
            <person name="Holtgrawe D."/>
            <person name="Capella-Gutierrez S."/>
            <person name="Zakrzewski F."/>
            <person name="Tafer H."/>
            <person name="Rupp O."/>
            <person name="Sorensen T.R."/>
            <person name="Stracke R."/>
            <person name="Reinhardt R."/>
            <person name="Goesmann A."/>
            <person name="Kraft T."/>
            <person name="Schulz B."/>
            <person name="Stadler P.F."/>
            <person name="Schmidt T."/>
            <person name="Gabaldon T."/>
            <person name="Lehrach H."/>
            <person name="Weisshaar B."/>
            <person name="Himmelbauer H."/>
        </authorList>
    </citation>
    <scope>NUCLEOTIDE SEQUENCE [LARGE SCALE GENOMIC DNA]</scope>
    <source>
        <tissue evidence="3">Taproot</tissue>
    </source>
</reference>
<dbReference type="CDD" id="cd06257">
    <property type="entry name" value="DnaJ"/>
    <property type="match status" value="1"/>
</dbReference>